<sequence>MENKQNNTYEYFYINDLLRIFSESFIDFKTNCPRVSTLPVELRKTLDQYKVMENKWNVLEFSSNFEKYFPYIQLNQYFDEFAFCIGDFKLFKDGIVDIIQNEFKRIKDGINTRVIRTEIEMNWYFSFLFDEYKQKSRAVLSLTKNFNSEEVSTTSFWKIIFAFKKINELDVMNEDNYDLWNLSLQNLIKSFVNFEHDPSFREDELGIAVFEINDIIGKLKFLYFQFALIHRIWINQINLKINPEEMAEPGISIYDKDNFSFKFFEDTMKLESSFENKLN</sequence>
<organism evidence="1 2">
    <name type="scientific">Spiroplasma chinense</name>
    <dbReference type="NCBI Taxonomy" id="216932"/>
    <lineage>
        <taxon>Bacteria</taxon>
        <taxon>Bacillati</taxon>
        <taxon>Mycoplasmatota</taxon>
        <taxon>Mollicutes</taxon>
        <taxon>Entomoplasmatales</taxon>
        <taxon>Spiroplasmataceae</taxon>
        <taxon>Spiroplasma</taxon>
    </lineage>
</organism>
<protein>
    <submittedName>
        <fullName evidence="1">Uncharacterized protein</fullName>
    </submittedName>
</protein>
<proteinExistence type="predicted"/>
<accession>A0A5B9Y589</accession>
<dbReference type="AlphaFoldDB" id="A0A5B9Y589"/>
<name>A0A5B9Y589_9MOLU</name>
<gene>
    <name evidence="1" type="ORF">SCHIN_v1c07900</name>
</gene>
<keyword evidence="2" id="KW-1185">Reference proteome</keyword>
<dbReference type="Proteomes" id="UP000323144">
    <property type="component" value="Chromosome"/>
</dbReference>
<evidence type="ECO:0000313" key="2">
    <source>
        <dbReference type="Proteomes" id="UP000323144"/>
    </source>
</evidence>
<dbReference type="EMBL" id="CP043026">
    <property type="protein sequence ID" value="QEH61985.1"/>
    <property type="molecule type" value="Genomic_DNA"/>
</dbReference>
<evidence type="ECO:0000313" key="1">
    <source>
        <dbReference type="EMBL" id="QEH61985.1"/>
    </source>
</evidence>
<reference evidence="1 2" key="1">
    <citation type="submission" date="2019-08" db="EMBL/GenBank/DDBJ databases">
        <title>Complete genome sequence of Spiroplasma chinense CCH (DSM 19755).</title>
        <authorList>
            <person name="Shen H.-Y."/>
            <person name="Lin Y.-C."/>
            <person name="Chou L."/>
            <person name="Kuo C.-H."/>
        </authorList>
    </citation>
    <scope>NUCLEOTIDE SEQUENCE [LARGE SCALE GENOMIC DNA]</scope>
    <source>
        <strain evidence="1 2">CCH</strain>
    </source>
</reference>
<dbReference type="RefSeq" id="WP_166508361.1">
    <property type="nucleotide sequence ID" value="NZ_CP043026.1"/>
</dbReference>
<dbReference type="KEGG" id="schi:SCHIN_v1c07900"/>